<evidence type="ECO:0000313" key="4">
    <source>
        <dbReference type="EMBL" id="MDN5216439.1"/>
    </source>
</evidence>
<evidence type="ECO:0000259" key="1">
    <source>
        <dbReference type="Pfam" id="PF07583"/>
    </source>
</evidence>
<sequence length="759" mass="86869">MVLVIPVGMTGCQSSEGTAKIPDKVDFNFHIRPILSDRCFTCHGPDASQRKEDLRLDTREGALAALKDYEDRYAIVPHNPEASEVFLRVTSEDTSLVMPPVSSNMKLSEYEIKLIKKWIEQGAEFKPHWSLVPPQMPTIPTVDEASWITNEIDYFTLKKMEEVGLSPNPKADKVHLLKRVSFDLLGLPPTLEIQQKFLSDDSPEAYEKLIDELLTSQHYGEKMAIHWLDVARYADSHGYQDDGLRTMWPWRDWVIHAFNQNYPYDQFLTWQLAGDLIPDKTRETILATGFNRNHKITQEGGVIDEEYRIEYVTDRTNTFGKAFLGLTFECAKCHDHKYDPISQRDYYSTFAFFNHVPEKGIVGTIDASFADPPNMEITDEDLEKVLSFVNKKDTATLEVMVMKDSMGLRDTHILTRGNYDAKGEKVAFATPEAILEYDTTRFEKNRLGLAKWLISRDNPLTSRVLVNRIWQEIFGRGIVKTSGDFGMQGELPTHPELLDWLALDFMNNGWDMKRLVKLIVMSSTYTQSSKLDKKAIEKDPENLYLARSNRIRLGAEMVRDHVLASSGLLNPEIGGPSVKPYQPEGVWESSTSGRGLLQTYIQDHGGDLYRRGMYTFIKRTVPPPVMLMYDASNRDQCEVRRLNTNTPLQALVMLNDPTVLEASRVLSEKLITEHIPIEEKIEKAFQLILCRASVEEEKTLLINYYNEELQRFSQHPQEANKFITIGEFPAKETEDKIQVAALMQVIHTVYNMEEAITKS</sequence>
<organism evidence="4 5">
    <name type="scientific">Agaribacillus aureus</name>
    <dbReference type="NCBI Taxonomy" id="3051825"/>
    <lineage>
        <taxon>Bacteria</taxon>
        <taxon>Pseudomonadati</taxon>
        <taxon>Bacteroidota</taxon>
        <taxon>Cytophagia</taxon>
        <taxon>Cytophagales</taxon>
        <taxon>Splendidivirgaceae</taxon>
        <taxon>Agaribacillus</taxon>
    </lineage>
</organism>
<gene>
    <name evidence="4" type="ORF">QQ020_30505</name>
</gene>
<feature type="domain" description="DUF1549" evidence="1">
    <location>
        <begin position="151"/>
        <end position="356"/>
    </location>
</feature>
<dbReference type="InterPro" id="IPR011429">
    <property type="entry name" value="Cyt_c_Planctomycete-type"/>
</dbReference>
<dbReference type="Pfam" id="PF07583">
    <property type="entry name" value="PSCyt2"/>
    <property type="match status" value="1"/>
</dbReference>
<comment type="caution">
    <text evidence="4">The sequence shown here is derived from an EMBL/GenBank/DDBJ whole genome shotgun (WGS) entry which is preliminary data.</text>
</comment>
<dbReference type="InterPro" id="IPR011444">
    <property type="entry name" value="DUF1549"/>
</dbReference>
<keyword evidence="5" id="KW-1185">Reference proteome</keyword>
<protein>
    <submittedName>
        <fullName evidence="4">PSD1 and planctomycete cytochrome C domain-containing protein</fullName>
    </submittedName>
</protein>
<dbReference type="PANTHER" id="PTHR35889">
    <property type="entry name" value="CYCLOINULO-OLIGOSACCHARIDE FRUCTANOTRANSFERASE-RELATED"/>
    <property type="match status" value="1"/>
</dbReference>
<dbReference type="Pfam" id="PF07587">
    <property type="entry name" value="PSD1"/>
    <property type="match status" value="1"/>
</dbReference>
<dbReference type="Pfam" id="PF07635">
    <property type="entry name" value="PSCyt1"/>
    <property type="match status" value="1"/>
</dbReference>
<name>A0ABT8LF77_9BACT</name>
<evidence type="ECO:0000259" key="3">
    <source>
        <dbReference type="Pfam" id="PF07635"/>
    </source>
</evidence>
<feature type="domain" description="DUF1553" evidence="2">
    <location>
        <begin position="445"/>
        <end position="704"/>
    </location>
</feature>
<proteinExistence type="predicted"/>
<evidence type="ECO:0000259" key="2">
    <source>
        <dbReference type="Pfam" id="PF07587"/>
    </source>
</evidence>
<evidence type="ECO:0000313" key="5">
    <source>
        <dbReference type="Proteomes" id="UP001172083"/>
    </source>
</evidence>
<feature type="domain" description="Cytochrome C Planctomycete-type" evidence="3">
    <location>
        <begin position="39"/>
        <end position="100"/>
    </location>
</feature>
<dbReference type="InterPro" id="IPR022655">
    <property type="entry name" value="DUF1553"/>
</dbReference>
<accession>A0ABT8LF77</accession>
<dbReference type="EMBL" id="JAUJEB010000009">
    <property type="protein sequence ID" value="MDN5216439.1"/>
    <property type="molecule type" value="Genomic_DNA"/>
</dbReference>
<dbReference type="RefSeq" id="WP_346761966.1">
    <property type="nucleotide sequence ID" value="NZ_JAUJEB010000009.1"/>
</dbReference>
<dbReference type="PANTHER" id="PTHR35889:SF3">
    <property type="entry name" value="F-BOX DOMAIN-CONTAINING PROTEIN"/>
    <property type="match status" value="1"/>
</dbReference>
<reference evidence="4" key="1">
    <citation type="submission" date="2023-06" db="EMBL/GenBank/DDBJ databases">
        <title>Genomic of Agaribacillus aureum.</title>
        <authorList>
            <person name="Wang G."/>
        </authorList>
    </citation>
    <scope>NUCLEOTIDE SEQUENCE</scope>
    <source>
        <strain evidence="4">BMA12</strain>
    </source>
</reference>
<dbReference type="Proteomes" id="UP001172083">
    <property type="component" value="Unassembled WGS sequence"/>
</dbReference>